<sequence length="207" mass="23653">MGTKHIITVARQFGSGGREIATALAKKLGIKYYDKELISLAAKESGMSPEVFEKVDEQATNSLLYSLSMGLYNFGNGFSAMGDLPMNDQLYIIQHKMIKRLAEEGPCVILGRCADYVLRDFDNVVNVFINADMEYRKERAIKYHNVDKRKAEQIINRTDKNRANYYSFYSGLKWGQPQNYDLCINSSRMTQENVVDIIANYVDMLEK</sequence>
<keyword evidence="1" id="KW-0418">Kinase</keyword>
<dbReference type="KEGG" id="ruj:E5Z56_02145"/>
<dbReference type="Gene3D" id="3.40.50.300">
    <property type="entry name" value="P-loop containing nucleotide triphosphate hydrolases"/>
    <property type="match status" value="1"/>
</dbReference>
<dbReference type="EMBL" id="CP039381">
    <property type="protein sequence ID" value="QCT06233.1"/>
    <property type="molecule type" value="Genomic_DNA"/>
</dbReference>
<proteinExistence type="predicted"/>
<dbReference type="Pfam" id="PF13189">
    <property type="entry name" value="Cytidylate_kin2"/>
    <property type="match status" value="1"/>
</dbReference>
<evidence type="ECO:0000313" key="1">
    <source>
        <dbReference type="EMBL" id="QCT06233.1"/>
    </source>
</evidence>
<reference evidence="1 2" key="1">
    <citation type="submission" date="2019-04" db="EMBL/GenBank/DDBJ databases">
        <authorList>
            <person name="Embree M."/>
            <person name="Gaffney J.R."/>
        </authorList>
    </citation>
    <scope>NUCLEOTIDE SEQUENCE [LARGE SCALE GENOMIC DNA]</scope>
    <source>
        <strain evidence="1 2">JE7A12</strain>
    </source>
</reference>
<evidence type="ECO:0000313" key="2">
    <source>
        <dbReference type="Proteomes" id="UP000301475"/>
    </source>
</evidence>
<organism evidence="1 2">
    <name type="scientific">Ruminococcus bovis</name>
    <dbReference type="NCBI Taxonomy" id="2564099"/>
    <lineage>
        <taxon>Bacteria</taxon>
        <taxon>Bacillati</taxon>
        <taxon>Bacillota</taxon>
        <taxon>Clostridia</taxon>
        <taxon>Eubacteriales</taxon>
        <taxon>Oscillospiraceae</taxon>
        <taxon>Ruminococcus</taxon>
    </lineage>
</organism>
<dbReference type="RefSeq" id="WP_138156320.1">
    <property type="nucleotide sequence ID" value="NZ_CP039381.1"/>
</dbReference>
<dbReference type="InterPro" id="IPR027417">
    <property type="entry name" value="P-loop_NTPase"/>
</dbReference>
<accession>A0A4V1G4X4</accession>
<dbReference type="OrthoDB" id="9781180at2"/>
<keyword evidence="2" id="KW-1185">Reference proteome</keyword>
<dbReference type="Proteomes" id="UP000301475">
    <property type="component" value="Chromosome"/>
</dbReference>
<protein>
    <submittedName>
        <fullName evidence="1">Cytidylate kinase-like family protein</fullName>
    </submittedName>
</protein>
<dbReference type="GO" id="GO:0016301">
    <property type="term" value="F:kinase activity"/>
    <property type="evidence" value="ECO:0007669"/>
    <property type="project" value="UniProtKB-KW"/>
</dbReference>
<dbReference type="AlphaFoldDB" id="A0A4V1G4X4"/>
<name>A0A4V1G4X4_9FIRM</name>
<dbReference type="SUPFAM" id="SSF52540">
    <property type="entry name" value="P-loop containing nucleoside triphosphate hydrolases"/>
    <property type="match status" value="1"/>
</dbReference>
<keyword evidence="1" id="KW-0808">Transferase</keyword>
<gene>
    <name evidence="1" type="ORF">E5Z56_02145</name>
</gene>